<accession>X1SUB6</accession>
<name>X1SUB6_9ZZZZ</name>
<dbReference type="EMBL" id="BARW01005739">
    <property type="protein sequence ID" value="GAI82731.1"/>
    <property type="molecule type" value="Genomic_DNA"/>
</dbReference>
<organism evidence="2">
    <name type="scientific">marine sediment metagenome</name>
    <dbReference type="NCBI Taxonomy" id="412755"/>
    <lineage>
        <taxon>unclassified sequences</taxon>
        <taxon>metagenomes</taxon>
        <taxon>ecological metagenomes</taxon>
    </lineage>
</organism>
<proteinExistence type="predicted"/>
<feature type="transmembrane region" description="Helical" evidence="1">
    <location>
        <begin position="33"/>
        <end position="53"/>
    </location>
</feature>
<dbReference type="AlphaFoldDB" id="X1SUB6"/>
<evidence type="ECO:0000256" key="1">
    <source>
        <dbReference type="SAM" id="Phobius"/>
    </source>
</evidence>
<reference evidence="2" key="1">
    <citation type="journal article" date="2014" name="Front. Microbiol.">
        <title>High frequency of phylogenetically diverse reductive dehalogenase-homologous genes in deep subseafloor sedimentary metagenomes.</title>
        <authorList>
            <person name="Kawai M."/>
            <person name="Futagami T."/>
            <person name="Toyoda A."/>
            <person name="Takaki Y."/>
            <person name="Nishi S."/>
            <person name="Hori S."/>
            <person name="Arai W."/>
            <person name="Tsubouchi T."/>
            <person name="Morono Y."/>
            <person name="Uchiyama I."/>
            <person name="Ito T."/>
            <person name="Fujiyama A."/>
            <person name="Inagaki F."/>
            <person name="Takami H."/>
        </authorList>
    </citation>
    <scope>NUCLEOTIDE SEQUENCE</scope>
    <source>
        <strain evidence="2">Expedition CK06-06</strain>
    </source>
</reference>
<gene>
    <name evidence="2" type="ORF">S12H4_12237</name>
</gene>
<protein>
    <submittedName>
        <fullName evidence="2">Uncharacterized protein</fullName>
    </submittedName>
</protein>
<evidence type="ECO:0000313" key="2">
    <source>
        <dbReference type="EMBL" id="GAI82731.1"/>
    </source>
</evidence>
<keyword evidence="1" id="KW-1133">Transmembrane helix</keyword>
<sequence length="56" mass="5950">MLITAVALMAIGSLGIGAAVLMEMKSHEPIWKLMMKIFPWFFGVGAILLAIAMTGG</sequence>
<keyword evidence="1" id="KW-0812">Transmembrane</keyword>
<keyword evidence="1" id="KW-0472">Membrane</keyword>
<comment type="caution">
    <text evidence="2">The sequence shown here is derived from an EMBL/GenBank/DDBJ whole genome shotgun (WGS) entry which is preliminary data.</text>
</comment>